<evidence type="ECO:0000313" key="3">
    <source>
        <dbReference type="EMBL" id="PZW32976.1"/>
    </source>
</evidence>
<gene>
    <name evidence="3" type="ORF">EI42_01522</name>
</gene>
<feature type="transmembrane region" description="Helical" evidence="1">
    <location>
        <begin position="195"/>
        <end position="215"/>
    </location>
</feature>
<proteinExistence type="predicted"/>
<dbReference type="Proteomes" id="UP000248806">
    <property type="component" value="Unassembled WGS sequence"/>
</dbReference>
<evidence type="ECO:0000313" key="4">
    <source>
        <dbReference type="Proteomes" id="UP000248806"/>
    </source>
</evidence>
<protein>
    <submittedName>
        <fullName evidence="3">Uncharacterized protein</fullName>
    </submittedName>
</protein>
<evidence type="ECO:0000256" key="1">
    <source>
        <dbReference type="SAM" id="Phobius"/>
    </source>
</evidence>
<name>A0A326U9T3_THEHA</name>
<keyword evidence="1" id="KW-0812">Transmembrane</keyword>
<dbReference type="RefSeq" id="WP_111320475.1">
    <property type="nucleotide sequence ID" value="NZ_BIFX01000001.1"/>
</dbReference>
<keyword evidence="1" id="KW-0472">Membrane</keyword>
<sequence>MKRKLFFGIVAALLAVTLMTFASRPASAHGGREVGKYYFTVGFLDEPAYAGLKNGLDLTICDGECKYTMKEGSRVISNPVEGLEKSLKAEVSMGGSAPLALTLEPRYMNPGKYAAYFIPSKAGAYTFHIFGAINGQKVDEKFTSGIDHFSEVEEIAHYPQTTTAGQPQQSASTDVDALRTQVNDATNRANTATTIGIIGIVAGVVGLAAAGLALARKSSKGGAPTQKETIDSLRG</sequence>
<comment type="caution">
    <text evidence="3">The sequence shown here is derived from an EMBL/GenBank/DDBJ whole genome shotgun (WGS) entry which is preliminary data.</text>
</comment>
<dbReference type="OrthoDB" id="165169at2"/>
<keyword evidence="4" id="KW-1185">Reference proteome</keyword>
<keyword evidence="2" id="KW-0732">Signal</keyword>
<accession>A0A326U9T3</accession>
<dbReference type="EMBL" id="QKUF01000003">
    <property type="protein sequence ID" value="PZW32976.1"/>
    <property type="molecule type" value="Genomic_DNA"/>
</dbReference>
<feature type="signal peptide" evidence="2">
    <location>
        <begin position="1"/>
        <end position="28"/>
    </location>
</feature>
<evidence type="ECO:0000256" key="2">
    <source>
        <dbReference type="SAM" id="SignalP"/>
    </source>
</evidence>
<dbReference type="AlphaFoldDB" id="A0A326U9T3"/>
<reference evidence="3 4" key="1">
    <citation type="submission" date="2018-06" db="EMBL/GenBank/DDBJ databases">
        <title>Genomic Encyclopedia of Archaeal and Bacterial Type Strains, Phase II (KMG-II): from individual species to whole genera.</title>
        <authorList>
            <person name="Goeker M."/>
        </authorList>
    </citation>
    <scope>NUCLEOTIDE SEQUENCE [LARGE SCALE GENOMIC DNA]</scope>
    <source>
        <strain evidence="3 4">ATCC BAA-1881</strain>
    </source>
</reference>
<organism evidence="3 4">
    <name type="scientific">Thermosporothrix hazakensis</name>
    <dbReference type="NCBI Taxonomy" id="644383"/>
    <lineage>
        <taxon>Bacteria</taxon>
        <taxon>Bacillati</taxon>
        <taxon>Chloroflexota</taxon>
        <taxon>Ktedonobacteria</taxon>
        <taxon>Ktedonobacterales</taxon>
        <taxon>Thermosporotrichaceae</taxon>
        <taxon>Thermosporothrix</taxon>
    </lineage>
</organism>
<feature type="chain" id="PRO_5016335228" evidence="2">
    <location>
        <begin position="29"/>
        <end position="235"/>
    </location>
</feature>
<keyword evidence="1" id="KW-1133">Transmembrane helix</keyword>